<name>A0A165AYJ6_9APHY</name>
<organism evidence="2 3">
    <name type="scientific">Laetiporus sulphureus 93-53</name>
    <dbReference type="NCBI Taxonomy" id="1314785"/>
    <lineage>
        <taxon>Eukaryota</taxon>
        <taxon>Fungi</taxon>
        <taxon>Dikarya</taxon>
        <taxon>Basidiomycota</taxon>
        <taxon>Agaricomycotina</taxon>
        <taxon>Agaricomycetes</taxon>
        <taxon>Polyporales</taxon>
        <taxon>Laetiporus</taxon>
    </lineage>
</organism>
<reference evidence="2 3" key="1">
    <citation type="journal article" date="2016" name="Mol. Biol. Evol.">
        <title>Comparative Genomics of Early-Diverging Mushroom-Forming Fungi Provides Insights into the Origins of Lignocellulose Decay Capabilities.</title>
        <authorList>
            <person name="Nagy L.G."/>
            <person name="Riley R."/>
            <person name="Tritt A."/>
            <person name="Adam C."/>
            <person name="Daum C."/>
            <person name="Floudas D."/>
            <person name="Sun H."/>
            <person name="Yadav J.S."/>
            <person name="Pangilinan J."/>
            <person name="Larsson K.H."/>
            <person name="Matsuura K."/>
            <person name="Barry K."/>
            <person name="Labutti K."/>
            <person name="Kuo R."/>
            <person name="Ohm R.A."/>
            <person name="Bhattacharya S.S."/>
            <person name="Shirouzu T."/>
            <person name="Yoshinaga Y."/>
            <person name="Martin F.M."/>
            <person name="Grigoriev I.V."/>
            <person name="Hibbett D.S."/>
        </authorList>
    </citation>
    <scope>NUCLEOTIDE SEQUENCE [LARGE SCALE GENOMIC DNA]</scope>
    <source>
        <strain evidence="2 3">93-53</strain>
    </source>
</reference>
<evidence type="ECO:0000256" key="1">
    <source>
        <dbReference type="SAM" id="SignalP"/>
    </source>
</evidence>
<keyword evidence="3" id="KW-1185">Reference proteome</keyword>
<dbReference type="EMBL" id="KV427707">
    <property type="protein sequence ID" value="KZS99900.1"/>
    <property type="molecule type" value="Genomic_DNA"/>
</dbReference>
<dbReference type="RefSeq" id="XP_040757641.1">
    <property type="nucleotide sequence ID" value="XM_040903043.1"/>
</dbReference>
<accession>A0A165AYJ6</accession>
<evidence type="ECO:0000313" key="3">
    <source>
        <dbReference type="Proteomes" id="UP000076871"/>
    </source>
</evidence>
<feature type="signal peptide" evidence="1">
    <location>
        <begin position="1"/>
        <end position="28"/>
    </location>
</feature>
<dbReference type="AlphaFoldDB" id="A0A165AYJ6"/>
<dbReference type="GeneID" id="63820074"/>
<feature type="chain" id="PRO_5007855420" description="Secreted protein" evidence="1">
    <location>
        <begin position="29"/>
        <end position="127"/>
    </location>
</feature>
<dbReference type="Proteomes" id="UP000076871">
    <property type="component" value="Unassembled WGS sequence"/>
</dbReference>
<dbReference type="InParanoid" id="A0A165AYJ6"/>
<sequence length="127" mass="14065">MFLHGAWRLLRNLASICVPFLTQCPANGQGIPVMKHGRRSELLPIFCLPVCGCRQTRSLINGDWFWTQDAHFKTEVPESSDGGRRLVGDEAVRCRTLKIFTHRPSCFVVCFLGTSGKALMSAAVTNG</sequence>
<protein>
    <recommendedName>
        <fullName evidence="4">Secreted protein</fullName>
    </recommendedName>
</protein>
<evidence type="ECO:0000313" key="2">
    <source>
        <dbReference type="EMBL" id="KZS99900.1"/>
    </source>
</evidence>
<evidence type="ECO:0008006" key="4">
    <source>
        <dbReference type="Google" id="ProtNLM"/>
    </source>
</evidence>
<gene>
    <name evidence="2" type="ORF">LAESUDRAFT_59374</name>
</gene>
<keyword evidence="1" id="KW-0732">Signal</keyword>
<proteinExistence type="predicted"/>